<protein>
    <submittedName>
        <fullName evidence="2">Uncharacterized protein</fullName>
    </submittedName>
</protein>
<dbReference type="EMBL" id="VYKJ01000009">
    <property type="protein sequence ID" value="KAA8998038.1"/>
    <property type="molecule type" value="Genomic_DNA"/>
</dbReference>
<dbReference type="OrthoDB" id="6629002at2"/>
<proteinExistence type="predicted"/>
<dbReference type="RefSeq" id="WP_150436098.1">
    <property type="nucleotide sequence ID" value="NZ_VYKJ01000009.1"/>
</dbReference>
<dbReference type="Proteomes" id="UP000335415">
    <property type="component" value="Unassembled WGS sequence"/>
</dbReference>
<evidence type="ECO:0000313" key="2">
    <source>
        <dbReference type="EMBL" id="KAA8998038.1"/>
    </source>
</evidence>
<organism evidence="2 3">
    <name type="scientific">Affinibrenneria salicis</name>
    <dbReference type="NCBI Taxonomy" id="2590031"/>
    <lineage>
        <taxon>Bacteria</taxon>
        <taxon>Pseudomonadati</taxon>
        <taxon>Pseudomonadota</taxon>
        <taxon>Gammaproteobacteria</taxon>
        <taxon>Enterobacterales</taxon>
        <taxon>Pectobacteriaceae</taxon>
        <taxon>Affinibrenneria</taxon>
    </lineage>
</organism>
<feature type="signal peptide" evidence="1">
    <location>
        <begin position="1"/>
        <end position="21"/>
    </location>
</feature>
<comment type="caution">
    <text evidence="2">The sequence shown here is derived from an EMBL/GenBank/DDBJ whole genome shotgun (WGS) entry which is preliminary data.</text>
</comment>
<accession>A0A5J5FW43</accession>
<keyword evidence="1" id="KW-0732">Signal</keyword>
<reference evidence="2 3" key="1">
    <citation type="submission" date="2019-09" db="EMBL/GenBank/DDBJ databases">
        <authorList>
            <person name="Li Y."/>
        </authorList>
    </citation>
    <scope>NUCLEOTIDE SEQUENCE [LARGE SCALE GENOMIC DNA]</scope>
    <source>
        <strain evidence="2 3">L3-3HA</strain>
    </source>
</reference>
<feature type="chain" id="PRO_5023944962" evidence="1">
    <location>
        <begin position="22"/>
        <end position="135"/>
    </location>
</feature>
<evidence type="ECO:0000256" key="1">
    <source>
        <dbReference type="SAM" id="SignalP"/>
    </source>
</evidence>
<evidence type="ECO:0000313" key="3">
    <source>
        <dbReference type="Proteomes" id="UP000335415"/>
    </source>
</evidence>
<sequence>MKTVLIAFATLAVLAAMPAQAADEDAIKVNIEKSGYECHDCVYVTVTARTDNIQIDKIDVNRGRCPQLKQGKSTYNGKTTPEGWWPNKGTFTPRKMQFAESLTWRFGNPLWQSGISCNFLEARIFTDQGTFTVSD</sequence>
<gene>
    <name evidence="2" type="ORF">FJU30_16590</name>
</gene>
<name>A0A5J5FW43_9GAMM</name>
<dbReference type="AlphaFoldDB" id="A0A5J5FW43"/>
<keyword evidence="3" id="KW-1185">Reference proteome</keyword>